<feature type="compositionally biased region" description="Low complexity" evidence="5">
    <location>
        <begin position="151"/>
        <end position="167"/>
    </location>
</feature>
<feature type="compositionally biased region" description="Polar residues" evidence="5">
    <location>
        <begin position="752"/>
        <end position="762"/>
    </location>
</feature>
<dbReference type="Gene3D" id="1.25.40.10">
    <property type="entry name" value="Tetratricopeptide repeat domain"/>
    <property type="match status" value="1"/>
</dbReference>
<gene>
    <name evidence="7" type="primary">ST13</name>
    <name evidence="7" type="ORF">T4E_9917</name>
</gene>
<evidence type="ECO:0000256" key="2">
    <source>
        <dbReference type="ARBA" id="ARBA00022737"/>
    </source>
</evidence>
<feature type="repeat" description="TPR" evidence="4">
    <location>
        <begin position="875"/>
        <end position="908"/>
    </location>
</feature>
<dbReference type="PANTHER" id="PTHR45883:SF2">
    <property type="entry name" value="HSC70-INTERACTING PROTEIN"/>
    <property type="match status" value="1"/>
</dbReference>
<evidence type="ECO:0000256" key="4">
    <source>
        <dbReference type="PROSITE-ProRule" id="PRU00339"/>
    </source>
</evidence>
<dbReference type="PANTHER" id="PTHR45883">
    <property type="entry name" value="HSC70-INTERACTING PROTEIN"/>
    <property type="match status" value="1"/>
</dbReference>
<organism evidence="7 8">
    <name type="scientific">Trichinella pseudospiralis</name>
    <name type="common">Parasitic roundworm</name>
    <dbReference type="NCBI Taxonomy" id="6337"/>
    <lineage>
        <taxon>Eukaryota</taxon>
        <taxon>Metazoa</taxon>
        <taxon>Ecdysozoa</taxon>
        <taxon>Nematoda</taxon>
        <taxon>Enoplea</taxon>
        <taxon>Dorylaimia</taxon>
        <taxon>Trichinellida</taxon>
        <taxon>Trichinellidae</taxon>
        <taxon>Trichinella</taxon>
    </lineage>
</organism>
<dbReference type="GO" id="GO:0030544">
    <property type="term" value="F:Hsp70 protein binding"/>
    <property type="evidence" value="ECO:0007669"/>
    <property type="project" value="TreeGrafter"/>
</dbReference>
<feature type="domain" description="Hsp70-interacting protein N-terminal" evidence="6">
    <location>
        <begin position="803"/>
        <end position="836"/>
    </location>
</feature>
<protein>
    <submittedName>
        <fullName evidence="7">Hsc70-interacting protein</fullName>
    </submittedName>
</protein>
<dbReference type="CDD" id="cd14438">
    <property type="entry name" value="Hip_N"/>
    <property type="match status" value="1"/>
</dbReference>
<feature type="compositionally biased region" description="Pro residues" evidence="5">
    <location>
        <begin position="108"/>
        <end position="134"/>
    </location>
</feature>
<proteinExistence type="inferred from homology"/>
<dbReference type="STRING" id="6337.A0A0V0Y2M4"/>
<dbReference type="PROSITE" id="PS50005">
    <property type="entry name" value="TPR"/>
    <property type="match status" value="1"/>
</dbReference>
<dbReference type="SUPFAM" id="SSF48452">
    <property type="entry name" value="TPR-like"/>
    <property type="match status" value="1"/>
</dbReference>
<dbReference type="GO" id="GO:0046983">
    <property type="term" value="F:protein dimerization activity"/>
    <property type="evidence" value="ECO:0007669"/>
    <property type="project" value="InterPro"/>
</dbReference>
<dbReference type="Pfam" id="PF18253">
    <property type="entry name" value="HipN"/>
    <property type="match status" value="1"/>
</dbReference>
<comment type="similarity">
    <text evidence="1">Belongs to the FAM10 family.</text>
</comment>
<feature type="non-terminal residue" evidence="7">
    <location>
        <position position="988"/>
    </location>
</feature>
<keyword evidence="2" id="KW-0677">Repeat</keyword>
<feature type="compositionally biased region" description="Basic residues" evidence="5">
    <location>
        <begin position="600"/>
        <end position="614"/>
    </location>
</feature>
<evidence type="ECO:0000313" key="8">
    <source>
        <dbReference type="Proteomes" id="UP000054815"/>
    </source>
</evidence>
<feature type="region of interest" description="Disordered" evidence="5">
    <location>
        <begin position="441"/>
        <end position="470"/>
    </location>
</feature>
<dbReference type="AlphaFoldDB" id="A0A0V0Y2M4"/>
<evidence type="ECO:0000256" key="3">
    <source>
        <dbReference type="ARBA" id="ARBA00022803"/>
    </source>
</evidence>
<feature type="compositionally biased region" description="Low complexity" evidence="5">
    <location>
        <begin position="631"/>
        <end position="751"/>
    </location>
</feature>
<feature type="region of interest" description="Disordered" evidence="5">
    <location>
        <begin position="102"/>
        <end position="186"/>
    </location>
</feature>
<comment type="caution">
    <text evidence="7">The sequence shown here is derived from an EMBL/GenBank/DDBJ whole genome shotgun (WGS) entry which is preliminary data.</text>
</comment>
<dbReference type="EMBL" id="JYDU01000071">
    <property type="protein sequence ID" value="KRX94461.1"/>
    <property type="molecule type" value="Genomic_DNA"/>
</dbReference>
<sequence length="988" mass="108808">MMAFTSQNWSDTVISNVSYQPASINDSTPSVTTTSYCHGLKFQHSDAQFSYYIDDDMRWYAQNLEGYWYYQGPDGEFVLWDSTVTGKDGSNYKTDSAVTAAVVDDDIPPPPPPPPPPSEVPLPSLESPPPPPESPTENSELDAVASESSLVDVAASSVEISSSAAEPEAAHQLDTGSDVVNKDDKDQESKAAALFIDEEGRPKFPVNADGKPMLPFGPEGKRVFPLGPDNKPIFPVDQNNQPVFPVNEDGMPVFPTGPNNTAIVPVDSQGKPVFPLGANMQPLHPVDSFGNMMMPVKVTDGSPAYFPNADGQRVTSNDGNRKELLFDNAQMWNQSLSYYNNYNYGYATYTTYYSPNPTYTSTWANSGRKTKVRPEDIDMPVGPPPPPPVLQVPFVSDITNSFDSSYMTNIINISGNSIFSSITNNNQNNVSINSSIDNSNITNTDNSSKNNNNNNNNNNSNNNNSSTASSAVNMPVDLSLKSSVEPLLTEEKRQASKSLISRQLKQKRAIIKPEHRLSPDLMSLKSAADQPKKLSEEQSAAAAAASPERHSWRSARGSEGASKRRRRWSVSTSVSESGSRRRKRSRIRDVGEDDDESVYKKRRRRSNNRRRSRKVYKESYRRRQRRHRSTSADSSNSNSNSSSNSSSTGTSRVRSSRSRSNSSSSSSSGGGSSANSISGSSNSSSSNNNNNNKSTATPVTTNISSASSSNTTTTTTTTSTTTTTTITTSSRSSSNSSNSSSSSSGTLSSHTPAESTATLRSNGSDRHLSKRRCGRSSASASRSLPTSDDSGPEQLHDKMIPTEQVNLLRSFVQQCKKYPSLLHNPRISFYKEYLERYRLFGFQFSDADVMEPEEEMSLPFGDESVELTEEMIVNCDVKQQKAMEAAKKGDYEQALKLYSEAICLNPLSTLLYGRRAWVLLNLKKPMTAIRDCTKAINLNPNAAIAYKYRGKAYRMLGRWEDAYYDLCNANNLDYNEECYQWLKEVEEY</sequence>
<evidence type="ECO:0000259" key="6">
    <source>
        <dbReference type="Pfam" id="PF18253"/>
    </source>
</evidence>
<keyword evidence="3 4" id="KW-0802">TPR repeat</keyword>
<reference evidence="7 8" key="1">
    <citation type="submission" date="2015-01" db="EMBL/GenBank/DDBJ databases">
        <title>Evolution of Trichinella species and genotypes.</title>
        <authorList>
            <person name="Korhonen P.K."/>
            <person name="Edoardo P."/>
            <person name="Giuseppe L.R."/>
            <person name="Gasser R.B."/>
        </authorList>
    </citation>
    <scope>NUCLEOTIDE SEQUENCE [LARGE SCALE GENOMIC DNA]</scope>
    <source>
        <strain evidence="7">ISS141</strain>
    </source>
</reference>
<name>A0A0V0Y2M4_TRIPS</name>
<dbReference type="InterPro" id="IPR034649">
    <property type="entry name" value="Hip_N"/>
</dbReference>
<evidence type="ECO:0000256" key="1">
    <source>
        <dbReference type="ARBA" id="ARBA00009015"/>
    </source>
</evidence>
<dbReference type="Gene3D" id="6.10.250.3420">
    <property type="match status" value="1"/>
</dbReference>
<dbReference type="SMART" id="SM00028">
    <property type="entry name" value="TPR"/>
    <property type="match status" value="3"/>
</dbReference>
<accession>A0A0V0Y2M4</accession>
<dbReference type="Proteomes" id="UP000054815">
    <property type="component" value="Unassembled WGS sequence"/>
</dbReference>
<dbReference type="InterPro" id="IPR019734">
    <property type="entry name" value="TPR_rpt"/>
</dbReference>
<feature type="region of interest" description="Disordered" evidence="5">
    <location>
        <begin position="496"/>
        <end position="796"/>
    </location>
</feature>
<evidence type="ECO:0000256" key="5">
    <source>
        <dbReference type="SAM" id="MobiDB-lite"/>
    </source>
</evidence>
<evidence type="ECO:0000313" key="7">
    <source>
        <dbReference type="EMBL" id="KRX94461.1"/>
    </source>
</evidence>
<dbReference type="InterPro" id="IPR011990">
    <property type="entry name" value="TPR-like_helical_dom_sf"/>
</dbReference>